<dbReference type="SUPFAM" id="SSF47473">
    <property type="entry name" value="EF-hand"/>
    <property type="match status" value="1"/>
</dbReference>
<dbReference type="Gene3D" id="2.120.10.80">
    <property type="entry name" value="Kelch-type beta propeller"/>
    <property type="match status" value="1"/>
</dbReference>
<dbReference type="GO" id="GO:0005509">
    <property type="term" value="F:calcium ion binding"/>
    <property type="evidence" value="ECO:0007669"/>
    <property type="project" value="InterPro"/>
</dbReference>
<dbReference type="Proteomes" id="UP001163046">
    <property type="component" value="Unassembled WGS sequence"/>
</dbReference>
<keyword evidence="6" id="KW-1185">Reference proteome</keyword>
<protein>
    <recommendedName>
        <fullName evidence="4">EF-hand domain-containing protein</fullName>
    </recommendedName>
</protein>
<dbReference type="PANTHER" id="PTHR46093">
    <property type="entry name" value="ACYL-COA-BINDING DOMAIN-CONTAINING PROTEIN 5"/>
    <property type="match status" value="1"/>
</dbReference>
<evidence type="ECO:0000313" key="6">
    <source>
        <dbReference type="Proteomes" id="UP001163046"/>
    </source>
</evidence>
<gene>
    <name evidence="5" type="ORF">OS493_023524</name>
</gene>
<organism evidence="5 6">
    <name type="scientific">Desmophyllum pertusum</name>
    <dbReference type="NCBI Taxonomy" id="174260"/>
    <lineage>
        <taxon>Eukaryota</taxon>
        <taxon>Metazoa</taxon>
        <taxon>Cnidaria</taxon>
        <taxon>Anthozoa</taxon>
        <taxon>Hexacorallia</taxon>
        <taxon>Scleractinia</taxon>
        <taxon>Caryophylliina</taxon>
        <taxon>Caryophylliidae</taxon>
        <taxon>Desmophyllum</taxon>
    </lineage>
</organism>
<keyword evidence="2" id="KW-0677">Repeat</keyword>
<reference evidence="5" key="1">
    <citation type="submission" date="2023-01" db="EMBL/GenBank/DDBJ databases">
        <title>Genome assembly of the deep-sea coral Lophelia pertusa.</title>
        <authorList>
            <person name="Herrera S."/>
            <person name="Cordes E."/>
        </authorList>
    </citation>
    <scope>NUCLEOTIDE SEQUENCE</scope>
    <source>
        <strain evidence="5">USNM1676648</strain>
        <tissue evidence="5">Polyp</tissue>
    </source>
</reference>
<name>A0A9X0D276_9CNID</name>
<comment type="caution">
    <text evidence="5">The sequence shown here is derived from an EMBL/GenBank/DDBJ whole genome shotgun (WGS) entry which is preliminary data.</text>
</comment>
<dbReference type="InterPro" id="IPR015915">
    <property type="entry name" value="Kelch-typ_b-propeller"/>
</dbReference>
<dbReference type="PROSITE" id="PS50222">
    <property type="entry name" value="EF_HAND_2"/>
    <property type="match status" value="1"/>
</dbReference>
<dbReference type="PROSITE" id="PS00018">
    <property type="entry name" value="EF_HAND_1"/>
    <property type="match status" value="1"/>
</dbReference>
<evidence type="ECO:0000259" key="4">
    <source>
        <dbReference type="PROSITE" id="PS50222"/>
    </source>
</evidence>
<dbReference type="Gene3D" id="1.10.238.10">
    <property type="entry name" value="EF-hand"/>
    <property type="match status" value="1"/>
</dbReference>
<dbReference type="SMART" id="SM00054">
    <property type="entry name" value="EFh"/>
    <property type="match status" value="2"/>
</dbReference>
<proteinExistence type="predicted"/>
<dbReference type="OrthoDB" id="432528at2759"/>
<evidence type="ECO:0000256" key="1">
    <source>
        <dbReference type="ARBA" id="ARBA00022441"/>
    </source>
</evidence>
<feature type="domain" description="EF-hand" evidence="4">
    <location>
        <begin position="76"/>
        <end position="111"/>
    </location>
</feature>
<sequence>MGQDLAKQVQPKVNILDSSNSTVHAPLPKHLYRKSPLNRFSDTEVQSMVRVYNNLAALSPRDKFIDRNTFMHYFPLDGVLAERLFTAFDKDRNGRIDCDEFLGGLALCLRGSTEERGQIIFDMARTDGVSISEISVMLKSVLSAAARIIHVREGQSQDGADYMKLSEVDSTVDNIVKDAVNQCDESVNGKLTKAEFVSWMRRHPLIVDSVFQHSSIKDKQFNTGVQSHRPPGFVTSTQQGTRRTELLSQTWVDGLHPSAEEEQALSEPAFSGSYADADYLWSPVFPASLSMPCARSRHSVCVWGGGVFVYGGRGTRGTLKDFWRYDIATNTWNNVPVEGEFRPPCLQEHTGLTYKGNMFVFGGEFTATNETPLWTFNFRARVWRKQAAKSWGPGTRRSHTAVIHEGSMFVFGGYIDMRGASDELWQYELGECSYLADKPFFCTEIIHLPLPPKTLFDHTHDDLPRF</sequence>
<keyword evidence="1" id="KW-0880">Kelch repeat</keyword>
<dbReference type="Pfam" id="PF24681">
    <property type="entry name" value="Kelch_KLHDC2_KLHL20_DRC7"/>
    <property type="match status" value="1"/>
</dbReference>
<dbReference type="InterPro" id="IPR002048">
    <property type="entry name" value="EF_hand_dom"/>
</dbReference>
<dbReference type="InterPro" id="IPR018247">
    <property type="entry name" value="EF_Hand_1_Ca_BS"/>
</dbReference>
<evidence type="ECO:0000256" key="3">
    <source>
        <dbReference type="ARBA" id="ARBA00022837"/>
    </source>
</evidence>
<dbReference type="SUPFAM" id="SSF117281">
    <property type="entry name" value="Kelch motif"/>
    <property type="match status" value="1"/>
</dbReference>
<accession>A0A9X0D276</accession>
<dbReference type="InterPro" id="IPR011992">
    <property type="entry name" value="EF-hand-dom_pair"/>
</dbReference>
<dbReference type="EMBL" id="MU825890">
    <property type="protein sequence ID" value="KAJ7384195.1"/>
    <property type="molecule type" value="Genomic_DNA"/>
</dbReference>
<evidence type="ECO:0000256" key="2">
    <source>
        <dbReference type="ARBA" id="ARBA00022737"/>
    </source>
</evidence>
<keyword evidence="3" id="KW-0106">Calcium</keyword>
<dbReference type="AlphaFoldDB" id="A0A9X0D276"/>
<dbReference type="PANTHER" id="PTHR46093:SF18">
    <property type="entry name" value="FIBRONECTIN TYPE-III DOMAIN-CONTAINING PROTEIN"/>
    <property type="match status" value="1"/>
</dbReference>
<evidence type="ECO:0000313" key="5">
    <source>
        <dbReference type="EMBL" id="KAJ7384195.1"/>
    </source>
</evidence>